<evidence type="ECO:0008006" key="4">
    <source>
        <dbReference type="Google" id="ProtNLM"/>
    </source>
</evidence>
<accession>A0ABU5MSB1</accession>
<sequence>MFKSSKKGFFAKHAKSSAAMISLGIHAVLIVVALSFVAVTVIQKDEQKFEAKPVQRPKMPLKKLQVPVNIKKKKIQKPKLRKRIVVKPKLASVPEIRMPEIAGVKGGLGNAVGNGLGGTGSIGFSMPEFELFGVKGRGEKVFIVLDASGHMMTDGIGGIPAYTIIKNELVRILEELNSAVIFNIAVYGGGDYMLFPDMVPATPGNVEKVKEWLAPLNAVSKNMGDRDYGPKTLASRENSIRIDTKVDPLQSGVGEWVRPTMQGMQQQADVFFVLSCRWGKLRYKTADAGAWDENKQARWKKAVTKAKALHKKENNVRRKKGQPPRVVTGGDRGLVKAYLPGEDLSPKNTYQDYTPREIVEALSNVWKEQRSKSQLLTRRLGNMKKSDFSVNVIHFVAENSDDGKEERFAKVASLTRGDYREIKGLAAIQSYVSTEPEL</sequence>
<evidence type="ECO:0000313" key="3">
    <source>
        <dbReference type="Proteomes" id="UP001290861"/>
    </source>
</evidence>
<organism evidence="2 3">
    <name type="scientific">Pontiella agarivorans</name>
    <dbReference type="NCBI Taxonomy" id="3038953"/>
    <lineage>
        <taxon>Bacteria</taxon>
        <taxon>Pseudomonadati</taxon>
        <taxon>Kiritimatiellota</taxon>
        <taxon>Kiritimatiellia</taxon>
        <taxon>Kiritimatiellales</taxon>
        <taxon>Pontiellaceae</taxon>
        <taxon>Pontiella</taxon>
    </lineage>
</organism>
<evidence type="ECO:0000256" key="1">
    <source>
        <dbReference type="SAM" id="Phobius"/>
    </source>
</evidence>
<gene>
    <name evidence="2" type="ORF">P9H32_00440</name>
</gene>
<keyword evidence="3" id="KW-1185">Reference proteome</keyword>
<reference evidence="2 3" key="1">
    <citation type="journal article" date="2024" name="Appl. Environ. Microbiol.">
        <title>Pontiella agarivorans sp. nov., a novel marine anaerobic bacterium capable of degrading macroalgal polysaccharides and fixing nitrogen.</title>
        <authorList>
            <person name="Liu N."/>
            <person name="Kivenson V."/>
            <person name="Peng X."/>
            <person name="Cui Z."/>
            <person name="Lankiewicz T.S."/>
            <person name="Gosselin K.M."/>
            <person name="English C.J."/>
            <person name="Blair E.M."/>
            <person name="O'Malley M.A."/>
            <person name="Valentine D.L."/>
        </authorList>
    </citation>
    <scope>NUCLEOTIDE SEQUENCE [LARGE SCALE GENOMIC DNA]</scope>
    <source>
        <strain evidence="2 3">NLcol2</strain>
    </source>
</reference>
<comment type="caution">
    <text evidence="2">The sequence shown here is derived from an EMBL/GenBank/DDBJ whole genome shotgun (WGS) entry which is preliminary data.</text>
</comment>
<keyword evidence="1" id="KW-0472">Membrane</keyword>
<proteinExistence type="predicted"/>
<protein>
    <recommendedName>
        <fullName evidence="4">VWFA domain-containing protein</fullName>
    </recommendedName>
</protein>
<keyword evidence="1" id="KW-0812">Transmembrane</keyword>
<dbReference type="Proteomes" id="UP001290861">
    <property type="component" value="Unassembled WGS sequence"/>
</dbReference>
<dbReference type="EMBL" id="JARVCO010000002">
    <property type="protein sequence ID" value="MDZ8117079.1"/>
    <property type="molecule type" value="Genomic_DNA"/>
</dbReference>
<dbReference type="RefSeq" id="WP_322606884.1">
    <property type="nucleotide sequence ID" value="NZ_JARVCO010000002.1"/>
</dbReference>
<keyword evidence="1" id="KW-1133">Transmembrane helix</keyword>
<evidence type="ECO:0000313" key="2">
    <source>
        <dbReference type="EMBL" id="MDZ8117079.1"/>
    </source>
</evidence>
<feature type="transmembrane region" description="Helical" evidence="1">
    <location>
        <begin position="21"/>
        <end position="42"/>
    </location>
</feature>
<name>A0ABU5MSB1_9BACT</name>